<dbReference type="EMBL" id="LGST01000019">
    <property type="protein sequence ID" value="KNE00314.1"/>
    <property type="molecule type" value="Genomic_DNA"/>
</dbReference>
<proteinExistence type="predicted"/>
<evidence type="ECO:0000313" key="2">
    <source>
        <dbReference type="Proteomes" id="UP000037122"/>
    </source>
</evidence>
<reference evidence="2" key="1">
    <citation type="journal article" date="2015" name="BMC Genomics">
        <title>Draft genome of a commonly misdiagnosed multidrug resistant pathogen Candida auris.</title>
        <authorList>
            <person name="Chatterjee S."/>
            <person name="Alampalli S.V."/>
            <person name="Nageshan R.K."/>
            <person name="Chettiar S.T."/>
            <person name="Joshi S."/>
            <person name="Tatu U.S."/>
        </authorList>
    </citation>
    <scope>NUCLEOTIDE SEQUENCE [LARGE SCALE GENOMIC DNA]</scope>
    <source>
        <strain evidence="2">6684</strain>
    </source>
</reference>
<evidence type="ECO:0000313" key="1">
    <source>
        <dbReference type="EMBL" id="KNE00314.1"/>
    </source>
</evidence>
<dbReference type="Proteomes" id="UP000037122">
    <property type="component" value="Unassembled WGS sequence"/>
</dbReference>
<accession>A0A0L0P215</accession>
<protein>
    <submittedName>
        <fullName evidence="1">Uncharacterized protein</fullName>
    </submittedName>
</protein>
<comment type="caution">
    <text evidence="1">The sequence shown here is derived from an EMBL/GenBank/DDBJ whole genome shotgun (WGS) entry which is preliminary data.</text>
</comment>
<dbReference type="AlphaFoldDB" id="A0A0L0P215"/>
<organism evidence="1 2">
    <name type="scientific">Candidozyma auris</name>
    <name type="common">Yeast</name>
    <name type="synonym">Candida auris</name>
    <dbReference type="NCBI Taxonomy" id="498019"/>
    <lineage>
        <taxon>Eukaryota</taxon>
        <taxon>Fungi</taxon>
        <taxon>Dikarya</taxon>
        <taxon>Ascomycota</taxon>
        <taxon>Saccharomycotina</taxon>
        <taxon>Pichiomycetes</taxon>
        <taxon>Metschnikowiaceae</taxon>
        <taxon>Candidozyma</taxon>
    </lineage>
</organism>
<sequence length="95" mass="10903">MELEYLLVYFHAKFPIPSAFHSQCFCSKCVVSFVAGSSTAITLGVLPQEAFARESYEFRKQWQSDTYPKARLGNTKSRERFASAWLKEEGVKKIQ</sequence>
<name>A0A0L0P215_CANAR</name>
<gene>
    <name evidence="1" type="ORF">QG37_02866</name>
</gene>
<dbReference type="VEuPathDB" id="FungiDB:QG37_02866"/>